<dbReference type="Pfam" id="PF00339">
    <property type="entry name" value="Arrestin_N"/>
    <property type="match status" value="1"/>
</dbReference>
<reference evidence="4" key="1">
    <citation type="journal article" date="2023" name="G3 (Bethesda)">
        <title>A reference genome for the long-term kleptoplast-retaining sea slug Elysia crispata morphotype clarki.</title>
        <authorList>
            <person name="Eastman K.E."/>
            <person name="Pendleton A.L."/>
            <person name="Shaikh M.A."/>
            <person name="Suttiyut T."/>
            <person name="Ogas R."/>
            <person name="Tomko P."/>
            <person name="Gavelis G."/>
            <person name="Widhalm J.R."/>
            <person name="Wisecaver J.H."/>
        </authorList>
    </citation>
    <scope>NUCLEOTIDE SEQUENCE</scope>
    <source>
        <strain evidence="4">ECLA1</strain>
    </source>
</reference>
<evidence type="ECO:0000313" key="4">
    <source>
        <dbReference type="EMBL" id="KAK3797669.1"/>
    </source>
</evidence>
<dbReference type="PANTHER" id="PTHR11188">
    <property type="entry name" value="ARRESTIN DOMAIN CONTAINING PROTEIN"/>
    <property type="match status" value="1"/>
</dbReference>
<dbReference type="InterPro" id="IPR011022">
    <property type="entry name" value="Arrestin_C-like"/>
</dbReference>
<keyword evidence="5" id="KW-1185">Reference proteome</keyword>
<dbReference type="Proteomes" id="UP001283361">
    <property type="component" value="Unassembled WGS sequence"/>
</dbReference>
<evidence type="ECO:0000256" key="2">
    <source>
        <dbReference type="SAM" id="MobiDB-lite"/>
    </source>
</evidence>
<dbReference type="InterPro" id="IPR011021">
    <property type="entry name" value="Arrestin-like_N"/>
</dbReference>
<dbReference type="SUPFAM" id="SSF81296">
    <property type="entry name" value="E set domains"/>
    <property type="match status" value="2"/>
</dbReference>
<dbReference type="AlphaFoldDB" id="A0AAE1E7W5"/>
<feature type="domain" description="Arrestin C-terminal-like" evidence="3">
    <location>
        <begin position="182"/>
        <end position="312"/>
    </location>
</feature>
<organism evidence="4 5">
    <name type="scientific">Elysia crispata</name>
    <name type="common">lettuce slug</name>
    <dbReference type="NCBI Taxonomy" id="231223"/>
    <lineage>
        <taxon>Eukaryota</taxon>
        <taxon>Metazoa</taxon>
        <taxon>Spiralia</taxon>
        <taxon>Lophotrochozoa</taxon>
        <taxon>Mollusca</taxon>
        <taxon>Gastropoda</taxon>
        <taxon>Heterobranchia</taxon>
        <taxon>Euthyneura</taxon>
        <taxon>Panpulmonata</taxon>
        <taxon>Sacoglossa</taxon>
        <taxon>Placobranchoidea</taxon>
        <taxon>Plakobranchidae</taxon>
        <taxon>Elysia</taxon>
    </lineage>
</organism>
<proteinExistence type="inferred from homology"/>
<dbReference type="InterPro" id="IPR014756">
    <property type="entry name" value="Ig_E-set"/>
</dbReference>
<dbReference type="GO" id="GO:0005737">
    <property type="term" value="C:cytoplasm"/>
    <property type="evidence" value="ECO:0007669"/>
    <property type="project" value="TreeGrafter"/>
</dbReference>
<dbReference type="Pfam" id="PF02752">
    <property type="entry name" value="Arrestin_C"/>
    <property type="match status" value="1"/>
</dbReference>
<comment type="similarity">
    <text evidence="1">Belongs to the arrestin family.</text>
</comment>
<evidence type="ECO:0000313" key="5">
    <source>
        <dbReference type="Proteomes" id="UP001283361"/>
    </source>
</evidence>
<dbReference type="SMART" id="SM01017">
    <property type="entry name" value="Arrestin_C"/>
    <property type="match status" value="1"/>
</dbReference>
<dbReference type="PANTHER" id="PTHR11188:SF176">
    <property type="entry name" value="ARRESTIN DOMAIN-CONTAINING PROTEIN 1"/>
    <property type="match status" value="1"/>
</dbReference>
<name>A0AAE1E7W5_9GAST</name>
<accession>A0AAE1E7W5</accession>
<protein>
    <recommendedName>
        <fullName evidence="3">Arrestin C-terminal-like domain-containing protein</fullName>
    </recommendedName>
</protein>
<comment type="caution">
    <text evidence="4">The sequence shown here is derived from an EMBL/GenBank/DDBJ whole genome shotgun (WGS) entry which is preliminary data.</text>
</comment>
<feature type="compositionally biased region" description="Polar residues" evidence="2">
    <location>
        <begin position="330"/>
        <end position="340"/>
    </location>
</feature>
<dbReference type="InterPro" id="IPR014752">
    <property type="entry name" value="Arrestin-like_C"/>
</dbReference>
<dbReference type="Gene3D" id="2.60.40.640">
    <property type="match status" value="2"/>
</dbReference>
<dbReference type="InterPro" id="IPR050357">
    <property type="entry name" value="Arrestin_domain-protein"/>
</dbReference>
<feature type="region of interest" description="Disordered" evidence="2">
    <location>
        <begin position="323"/>
        <end position="348"/>
    </location>
</feature>
<evidence type="ECO:0000256" key="1">
    <source>
        <dbReference type="ARBA" id="ARBA00005298"/>
    </source>
</evidence>
<dbReference type="GO" id="GO:0015031">
    <property type="term" value="P:protein transport"/>
    <property type="evidence" value="ECO:0007669"/>
    <property type="project" value="TreeGrafter"/>
</dbReference>
<evidence type="ECO:0000259" key="3">
    <source>
        <dbReference type="SMART" id="SM01017"/>
    </source>
</evidence>
<dbReference type="EMBL" id="JAWDGP010000750">
    <property type="protein sequence ID" value="KAK3797669.1"/>
    <property type="molecule type" value="Genomic_DNA"/>
</dbReference>
<gene>
    <name evidence="4" type="ORF">RRG08_054689</name>
</gene>
<sequence>MKVKKFEIVLTDPETVYFSGQILQGHVILELEKDTKIKGIRMVIRGKAFVHWSEQSMRGPGESRFKSIRHHSATEEYFDYSQQLLSKVPGGGHQDEKRILEAGQYTYPFQFRIPTTSPSSFEGQYGFIRYWVKVTIERPWKEDKSVKKLFTVICPVDLNREPTASEPISKEKEKRLCCLCCISGPITASVRLAQKGYVPGESIYVYGDVTNHSRRKIGGTSVELLMTTIFHTPTKSRTITQQVARLHHGSLPSGGSASWDGDCLVLPPLPPSYMIGCSIMTIKYTLELRVFPVGPAFELAVPLEILVGTVPIHATLDRYLEHQPHHQRQHCNSNNHSTPTPQLPGGGASNDVVVNGFRRVNFISPAFISSSTCCFHLHDDEDDARTILDNTYSPRYVHFDFHALPPRRQQVVRFAM</sequence>